<evidence type="ECO:0000256" key="1">
    <source>
        <dbReference type="ARBA" id="ARBA00023157"/>
    </source>
</evidence>
<evidence type="ECO:0000259" key="4">
    <source>
        <dbReference type="PROSITE" id="PS01180"/>
    </source>
</evidence>
<keyword evidence="6" id="KW-1185">Reference proteome</keyword>
<feature type="domain" description="CUB" evidence="4">
    <location>
        <begin position="291"/>
        <end position="404"/>
    </location>
</feature>
<organism evidence="5 6">
    <name type="scientific">Pristionchus entomophagus</name>
    <dbReference type="NCBI Taxonomy" id="358040"/>
    <lineage>
        <taxon>Eukaryota</taxon>
        <taxon>Metazoa</taxon>
        <taxon>Ecdysozoa</taxon>
        <taxon>Nematoda</taxon>
        <taxon>Chromadorea</taxon>
        <taxon>Rhabditida</taxon>
        <taxon>Rhabditina</taxon>
        <taxon>Diplogasteromorpha</taxon>
        <taxon>Diplogasteroidea</taxon>
        <taxon>Neodiplogasteridae</taxon>
        <taxon>Pristionchus</taxon>
    </lineage>
</organism>
<keyword evidence="3" id="KW-0812">Transmembrane</keyword>
<dbReference type="PANTHER" id="PTHR39385">
    <property type="entry name" value="PROTEIN CBG20422"/>
    <property type="match status" value="1"/>
</dbReference>
<dbReference type="InterPro" id="IPR000859">
    <property type="entry name" value="CUB_dom"/>
</dbReference>
<sequence>EFDRELKEHLGTSRIIVHITNPSGYGKDQEIAFITINSIVDDCSCPEGKVMLNETSSRYIFKMEKIHCFHLNCSVFIQLAEPLRHTHRLQASPTYYDTKPSDIFAIQDGISSPMNMRNIPRSPFYVSIHPSILLFWNEATKPTKDYVAVSLLPISEKEMEICGCPQFDPTLTILVDPTCPAMDCVWNLPKIVYDKIPTIEVESNSTYDYDGLWLTSTYESRVRREQLMHGSFEVLYMPGETKVEVSHVVLHYHRMWKRQPYLGDVESGPTYYKVKLSSHYNVTSYENDCDCANATIKVDPSSERVFSSPRYPLHYCNSLVCRTTFEAPAGYKVVFRPHHLSLQKGSDFLRLFDLIDGKEVARERYTGSYMDGFTTESRTNMLLAVFSSDGFITYEGFNASVYAAKLNDGEGDDYFDDGSTEMKGGHFWTVLFFLIVVAGIAAGIVHMRRSSRPIALSFAPVSFHSGGDYDDGSVHFSSFST</sequence>
<evidence type="ECO:0000313" key="5">
    <source>
        <dbReference type="EMBL" id="GMS87249.1"/>
    </source>
</evidence>
<dbReference type="CDD" id="cd00041">
    <property type="entry name" value="CUB"/>
    <property type="match status" value="1"/>
</dbReference>
<dbReference type="PANTHER" id="PTHR39385:SF2">
    <property type="entry name" value="SLIT-LIKE 3 PROTEIN"/>
    <property type="match status" value="1"/>
</dbReference>
<keyword evidence="3" id="KW-1133">Transmembrane helix</keyword>
<dbReference type="Proteomes" id="UP001432027">
    <property type="component" value="Unassembled WGS sequence"/>
</dbReference>
<protein>
    <recommendedName>
        <fullName evidence="4">CUB domain-containing protein</fullName>
    </recommendedName>
</protein>
<dbReference type="Pfam" id="PF00431">
    <property type="entry name" value="CUB"/>
    <property type="match status" value="1"/>
</dbReference>
<keyword evidence="1" id="KW-1015">Disulfide bond</keyword>
<dbReference type="SUPFAM" id="SSF49854">
    <property type="entry name" value="Spermadhesin, CUB domain"/>
    <property type="match status" value="1"/>
</dbReference>
<evidence type="ECO:0000313" key="6">
    <source>
        <dbReference type="Proteomes" id="UP001432027"/>
    </source>
</evidence>
<gene>
    <name evidence="5" type="ORF">PENTCL1PPCAC_9424</name>
</gene>
<dbReference type="EMBL" id="BTSX01000003">
    <property type="protein sequence ID" value="GMS87249.1"/>
    <property type="molecule type" value="Genomic_DNA"/>
</dbReference>
<dbReference type="SMART" id="SM00042">
    <property type="entry name" value="CUB"/>
    <property type="match status" value="1"/>
</dbReference>
<keyword evidence="3" id="KW-0472">Membrane</keyword>
<comment type="caution">
    <text evidence="2">Lacks conserved residue(s) required for the propagation of feature annotation.</text>
</comment>
<evidence type="ECO:0000256" key="2">
    <source>
        <dbReference type="PROSITE-ProRule" id="PRU00059"/>
    </source>
</evidence>
<evidence type="ECO:0000256" key="3">
    <source>
        <dbReference type="SAM" id="Phobius"/>
    </source>
</evidence>
<dbReference type="AlphaFoldDB" id="A0AAV5T3Z0"/>
<dbReference type="InterPro" id="IPR035914">
    <property type="entry name" value="Sperma_CUB_dom_sf"/>
</dbReference>
<name>A0AAV5T3Z0_9BILA</name>
<feature type="non-terminal residue" evidence="5">
    <location>
        <position position="1"/>
    </location>
</feature>
<feature type="transmembrane region" description="Helical" evidence="3">
    <location>
        <begin position="425"/>
        <end position="445"/>
    </location>
</feature>
<comment type="caution">
    <text evidence="5">The sequence shown here is derived from an EMBL/GenBank/DDBJ whole genome shotgun (WGS) entry which is preliminary data.</text>
</comment>
<proteinExistence type="predicted"/>
<reference evidence="5" key="1">
    <citation type="submission" date="2023-10" db="EMBL/GenBank/DDBJ databases">
        <title>Genome assembly of Pristionchus species.</title>
        <authorList>
            <person name="Yoshida K."/>
            <person name="Sommer R.J."/>
        </authorList>
    </citation>
    <scope>NUCLEOTIDE SEQUENCE</scope>
    <source>
        <strain evidence="5">RS0144</strain>
    </source>
</reference>
<dbReference type="Gene3D" id="2.60.120.290">
    <property type="entry name" value="Spermadhesin, CUB domain"/>
    <property type="match status" value="1"/>
</dbReference>
<accession>A0AAV5T3Z0</accession>
<dbReference type="PROSITE" id="PS01180">
    <property type="entry name" value="CUB"/>
    <property type="match status" value="1"/>
</dbReference>